<organism evidence="1 2">
    <name type="scientific">Hoeflea poritis</name>
    <dbReference type="NCBI Taxonomy" id="2993659"/>
    <lineage>
        <taxon>Bacteria</taxon>
        <taxon>Pseudomonadati</taxon>
        <taxon>Pseudomonadota</taxon>
        <taxon>Alphaproteobacteria</taxon>
        <taxon>Hyphomicrobiales</taxon>
        <taxon>Rhizobiaceae</taxon>
        <taxon>Hoeflea</taxon>
    </lineage>
</organism>
<proteinExistence type="predicted"/>
<evidence type="ECO:0000313" key="1">
    <source>
        <dbReference type="EMBL" id="MDA4847523.1"/>
    </source>
</evidence>
<protein>
    <submittedName>
        <fullName evidence="1">MotE family protein</fullName>
    </submittedName>
</protein>
<dbReference type="SUPFAM" id="SSF158791">
    <property type="entry name" value="MgtE N-terminal domain-like"/>
    <property type="match status" value="1"/>
</dbReference>
<gene>
    <name evidence="1" type="ORF">OOZ53_19335</name>
</gene>
<dbReference type="Proteomes" id="UP001148313">
    <property type="component" value="Unassembled WGS sequence"/>
</dbReference>
<name>A0ABT4VU58_9HYPH</name>
<accession>A0ABT4VU58</accession>
<sequence>MTKTARPILSKLFAAALALATGLGAWGLPLSLSIAAEKDDEAIQNEITDEIRAFCTNIADAARDRRYLLQKSELEQLQSDIEDRIATLEKRRAEYEHWLKLRNDFLVKAEGGLVEIYKNMRADSAAEKLELVDVNVAAAIIMKLKPRLASQILNEMEAETAANLTSIIASAADANIPDEPS</sequence>
<keyword evidence="2" id="KW-1185">Reference proteome</keyword>
<dbReference type="RefSeq" id="WP_271091351.1">
    <property type="nucleotide sequence ID" value="NZ_JAPJZH010000013.1"/>
</dbReference>
<evidence type="ECO:0000313" key="2">
    <source>
        <dbReference type="Proteomes" id="UP001148313"/>
    </source>
</evidence>
<reference evidence="1" key="1">
    <citation type="submission" date="2022-11" db="EMBL/GenBank/DDBJ databases">
        <title>Hoeflea poritis sp. nov., isolated from scleractinian coral Porites lutea.</title>
        <authorList>
            <person name="Zhang G."/>
            <person name="Wei Q."/>
            <person name="Cai L."/>
        </authorList>
    </citation>
    <scope>NUCLEOTIDE SEQUENCE</scope>
    <source>
        <strain evidence="1">E7-10</strain>
    </source>
</reference>
<comment type="caution">
    <text evidence="1">The sequence shown here is derived from an EMBL/GenBank/DDBJ whole genome shotgun (WGS) entry which is preliminary data.</text>
</comment>
<dbReference type="EMBL" id="JAPJZH010000013">
    <property type="protein sequence ID" value="MDA4847523.1"/>
    <property type="molecule type" value="Genomic_DNA"/>
</dbReference>